<dbReference type="SUPFAM" id="SSF57850">
    <property type="entry name" value="RING/U-box"/>
    <property type="match status" value="1"/>
</dbReference>
<protein>
    <submittedName>
        <fullName evidence="10">Uncharacterized protein</fullName>
    </submittedName>
</protein>
<evidence type="ECO:0000259" key="9">
    <source>
        <dbReference type="PROSITE" id="PS50966"/>
    </source>
</evidence>
<keyword evidence="6" id="KW-0863">Zinc-finger</keyword>
<evidence type="ECO:0000256" key="4">
    <source>
        <dbReference type="ARBA" id="ARBA00023204"/>
    </source>
</evidence>
<comment type="subcellular location">
    <subcellularLocation>
        <location evidence="1">Nucleus</location>
    </subcellularLocation>
</comment>
<feature type="compositionally biased region" description="Low complexity" evidence="7">
    <location>
        <begin position="448"/>
        <end position="460"/>
    </location>
</feature>
<keyword evidence="5" id="KW-0539">Nucleus</keyword>
<dbReference type="Proteomes" id="UP001642484">
    <property type="component" value="Unassembled WGS sequence"/>
</dbReference>
<evidence type="ECO:0000313" key="10">
    <source>
        <dbReference type="EMBL" id="CAK9048805.1"/>
    </source>
</evidence>
<evidence type="ECO:0000256" key="6">
    <source>
        <dbReference type="PROSITE-ProRule" id="PRU00175"/>
    </source>
</evidence>
<feature type="region of interest" description="Disordered" evidence="7">
    <location>
        <begin position="511"/>
        <end position="609"/>
    </location>
</feature>
<keyword evidence="6" id="KW-0862">Zinc</keyword>
<evidence type="ECO:0000259" key="8">
    <source>
        <dbReference type="PROSITE" id="PS50089"/>
    </source>
</evidence>
<dbReference type="InterPro" id="IPR013083">
    <property type="entry name" value="Znf_RING/FYVE/PHD"/>
</dbReference>
<evidence type="ECO:0000313" key="11">
    <source>
        <dbReference type="Proteomes" id="UP001642484"/>
    </source>
</evidence>
<dbReference type="CDD" id="cd16273">
    <property type="entry name" value="SNM1A-1C-like_MBL-fold"/>
    <property type="match status" value="1"/>
</dbReference>
<dbReference type="Pfam" id="PF04434">
    <property type="entry name" value="SWIM"/>
    <property type="match status" value="1"/>
</dbReference>
<evidence type="ECO:0000256" key="2">
    <source>
        <dbReference type="ARBA" id="ARBA00010304"/>
    </source>
</evidence>
<keyword evidence="4" id="KW-0234">DNA repair</keyword>
<dbReference type="Pfam" id="PF13639">
    <property type="entry name" value="zf-RING_2"/>
    <property type="match status" value="1"/>
</dbReference>
<dbReference type="PANTHER" id="PTHR23240">
    <property type="entry name" value="DNA CROSS-LINK REPAIR PROTEIN PSO2/SNM1-RELATED"/>
    <property type="match status" value="1"/>
</dbReference>
<dbReference type="InterPro" id="IPR007527">
    <property type="entry name" value="Znf_SWIM"/>
</dbReference>
<dbReference type="InterPro" id="IPR036866">
    <property type="entry name" value="RibonucZ/Hydroxyglut_hydro"/>
</dbReference>
<evidence type="ECO:0000256" key="3">
    <source>
        <dbReference type="ARBA" id="ARBA00022763"/>
    </source>
</evidence>
<evidence type="ECO:0000256" key="5">
    <source>
        <dbReference type="ARBA" id="ARBA00023242"/>
    </source>
</evidence>
<feature type="compositionally biased region" description="Basic residues" evidence="7">
    <location>
        <begin position="528"/>
        <end position="545"/>
    </location>
</feature>
<feature type="region of interest" description="Disordered" evidence="7">
    <location>
        <begin position="444"/>
        <end position="465"/>
    </location>
</feature>
<dbReference type="Gene3D" id="3.40.50.12650">
    <property type="match status" value="1"/>
</dbReference>
<sequence>MAAQTQDAKLVHLNGVDFLVDGFLFKHRAPVRPLVWGAIAPPGPIGPEVKHYVLTHFHSDHTVGLTRGFDSGTIYCTEVTAALIINMMGVDPAHVRALPLEQTVEVQGVSLTFVDAGHCPGSAMAAFEAPGVDGVILHTGDCRASNDTRTQLQRWLAGRSVEELFLDTTYCSARWRFVPQAVACEWLQEITRRELEREPKTLFVVGCYQIGKERAAASVAAAAKSPVFVEPRRWKVIQLAGWGDAELCEGQRLWSIDKEGCCVWMCALGGLAHDVLKHFLDSTKGQFEAVVAFSPTGWSWSKGMAQGSTGCRCWAENDGRTRVYSVPYSEHSSFDELQALVRQLRPKRLIPTVNSETRESKERMMAPFLDVLDLKGDPERMDHYLSGGSSSSSSKPEVDASFVDVLSLSASCERSQLKSEASNDVSQLSWQGKLAARQIALDLDSEDSTTTGGTSSPSGSRVFDGPKVVDLDLEASEDANEAGQSIEANEGEVLDDLRHVDVDQQKRLLRYFESSQRSSQTPALTKPQLKKPSKSKAKGKGKGKGKLKEAQAPVLKHLGVKPKEEPKKAPKKRGPKRANEPAAKKPKADGPKDPKQPGEKRPARFIPKPSARVQERIDRAFAHRLYFLARQTDGDGEKLDVLGSTGNVYHVELRPSGNACSCLDFAKGGGVCKHLLFVMLRVLKLPREDHRVYQTGLTPSELQPLLTLFRTGSFQVGGEVQADATVMRGYQQAQGGREGCARQPLPADCPICFEEIVEGKGVDFCRVCGHNVHCDCQQRWASAGKSDTCPLCRSPWSQAPQSEGVVNLAAYSSEHQEVNLASLYPETHRWIQRRDA</sequence>
<dbReference type="SUPFAM" id="SSF56281">
    <property type="entry name" value="Metallo-hydrolase/oxidoreductase"/>
    <property type="match status" value="1"/>
</dbReference>
<feature type="domain" description="SWIM-type" evidence="9">
    <location>
        <begin position="649"/>
        <end position="683"/>
    </location>
</feature>
<dbReference type="Pfam" id="PF07522">
    <property type="entry name" value="DRMBL"/>
    <property type="match status" value="1"/>
</dbReference>
<gene>
    <name evidence="10" type="ORF">CCMP2556_LOCUS25087</name>
</gene>
<feature type="compositionally biased region" description="Polar residues" evidence="7">
    <location>
        <begin position="513"/>
        <end position="523"/>
    </location>
</feature>
<keyword evidence="3" id="KW-0227">DNA damage</keyword>
<dbReference type="InterPro" id="IPR011084">
    <property type="entry name" value="DRMBL"/>
</dbReference>
<dbReference type="InterPro" id="IPR001841">
    <property type="entry name" value="Znf_RING"/>
</dbReference>
<dbReference type="EMBL" id="CAXAMN010016669">
    <property type="protein sequence ID" value="CAK9048805.1"/>
    <property type="molecule type" value="Genomic_DNA"/>
</dbReference>
<dbReference type="InterPro" id="IPR001279">
    <property type="entry name" value="Metallo-B-lactamas"/>
</dbReference>
<dbReference type="PROSITE" id="PS50966">
    <property type="entry name" value="ZF_SWIM"/>
    <property type="match status" value="1"/>
</dbReference>
<comment type="caution">
    <text evidence="10">The sequence shown here is derived from an EMBL/GenBank/DDBJ whole genome shotgun (WGS) entry which is preliminary data.</text>
</comment>
<dbReference type="PANTHER" id="PTHR23240:SF6">
    <property type="entry name" value="DNA CROSS-LINK REPAIR 1A PROTEIN"/>
    <property type="match status" value="1"/>
</dbReference>
<keyword evidence="6" id="KW-0479">Metal-binding</keyword>
<dbReference type="Gene3D" id="3.60.15.10">
    <property type="entry name" value="Ribonuclease Z/Hydroxyacylglutathione hydrolase-like"/>
    <property type="match status" value="1"/>
</dbReference>
<feature type="domain" description="RING-type" evidence="8">
    <location>
        <begin position="749"/>
        <end position="793"/>
    </location>
</feature>
<comment type="similarity">
    <text evidence="2">Belongs to the DNA repair metallo-beta-lactamase (DRMBL) family.</text>
</comment>
<keyword evidence="11" id="KW-1185">Reference proteome</keyword>
<name>A0ABP0MBD0_9DINO</name>
<reference evidence="10 11" key="1">
    <citation type="submission" date="2024-02" db="EMBL/GenBank/DDBJ databases">
        <authorList>
            <person name="Chen Y."/>
            <person name="Shah S."/>
            <person name="Dougan E. K."/>
            <person name="Thang M."/>
            <person name="Chan C."/>
        </authorList>
    </citation>
    <scope>NUCLEOTIDE SEQUENCE [LARGE SCALE GENOMIC DNA]</scope>
</reference>
<accession>A0ABP0MBD0</accession>
<proteinExistence type="inferred from homology"/>
<dbReference type="PROSITE" id="PS50089">
    <property type="entry name" value="ZF_RING_2"/>
    <property type="match status" value="1"/>
</dbReference>
<feature type="compositionally biased region" description="Basic and acidic residues" evidence="7">
    <location>
        <begin position="577"/>
        <end position="602"/>
    </location>
</feature>
<evidence type="ECO:0000256" key="1">
    <source>
        <dbReference type="ARBA" id="ARBA00004123"/>
    </source>
</evidence>
<dbReference type="Gene3D" id="3.30.40.10">
    <property type="entry name" value="Zinc/RING finger domain, C3HC4 (zinc finger)"/>
    <property type="match status" value="1"/>
</dbReference>
<organism evidence="10 11">
    <name type="scientific">Durusdinium trenchii</name>
    <dbReference type="NCBI Taxonomy" id="1381693"/>
    <lineage>
        <taxon>Eukaryota</taxon>
        <taxon>Sar</taxon>
        <taxon>Alveolata</taxon>
        <taxon>Dinophyceae</taxon>
        <taxon>Suessiales</taxon>
        <taxon>Symbiodiniaceae</taxon>
        <taxon>Durusdinium</taxon>
    </lineage>
</organism>
<dbReference type="SMART" id="SM00849">
    <property type="entry name" value="Lactamase_B"/>
    <property type="match status" value="1"/>
</dbReference>
<evidence type="ECO:0000256" key="7">
    <source>
        <dbReference type="SAM" id="MobiDB-lite"/>
    </source>
</evidence>